<dbReference type="InterPro" id="IPR006073">
    <property type="entry name" value="GTP-bd"/>
</dbReference>
<dbReference type="STRING" id="42251.A0A2T6ZJC3"/>
<feature type="domain" description="G" evidence="2">
    <location>
        <begin position="4"/>
        <end position="66"/>
    </location>
</feature>
<sequence length="280" mass="31755">EIIISVMGVTDAGKSYFIREVTGNPEVKVSGGLYSSTSKVQPYSFEYLGERITLVDTPSFNDTNRSDTELLKEITDWTSATYKKNQLLSGIIYLHPITQTRIEGSTMSNLRMFQSLCGQEVLENVLLTTTQWSKVDPEDGQAREDNLRDEGLWGGFIGKGATLQRFHGTKESGLELINQLVSKKRKPLHIQDQIVKQHMTLLETDAGKLLNEELAAQEKRCRRELESLERQLREAIEAKDSEMNQILTAEQARAQEKLEKIAAEQRWLEGSHAAEIEKRK</sequence>
<evidence type="ECO:0000313" key="3">
    <source>
        <dbReference type="EMBL" id="PUU75514.1"/>
    </source>
</evidence>
<dbReference type="SUPFAM" id="SSF52540">
    <property type="entry name" value="P-loop containing nucleoside triphosphate hydrolases"/>
    <property type="match status" value="1"/>
</dbReference>
<dbReference type="EMBL" id="NESQ01000227">
    <property type="protein sequence ID" value="PUU75514.1"/>
    <property type="molecule type" value="Genomic_DNA"/>
</dbReference>
<dbReference type="OrthoDB" id="8954335at2759"/>
<evidence type="ECO:0000259" key="2">
    <source>
        <dbReference type="Pfam" id="PF01926"/>
    </source>
</evidence>
<keyword evidence="1" id="KW-0175">Coiled coil</keyword>
<gene>
    <name evidence="3" type="ORF">B9Z19DRAFT_896141</name>
</gene>
<accession>A0A2T6ZJC3</accession>
<proteinExistence type="predicted"/>
<reference evidence="3 4" key="1">
    <citation type="submission" date="2017-04" db="EMBL/GenBank/DDBJ databases">
        <title>Draft genome sequence of Tuber borchii Vittad., a whitish edible truffle.</title>
        <authorList>
            <consortium name="DOE Joint Genome Institute"/>
            <person name="Murat C."/>
            <person name="Kuo A."/>
            <person name="Barry K.W."/>
            <person name="Clum A."/>
            <person name="Dockter R.B."/>
            <person name="Fauchery L."/>
            <person name="Iotti M."/>
            <person name="Kohler A."/>
            <person name="Labutti K."/>
            <person name="Lindquist E.A."/>
            <person name="Lipzen A."/>
            <person name="Ohm R.A."/>
            <person name="Wang M."/>
            <person name="Grigoriev I.V."/>
            <person name="Zambonelli A."/>
            <person name="Martin F.M."/>
        </authorList>
    </citation>
    <scope>NUCLEOTIDE SEQUENCE [LARGE SCALE GENOMIC DNA]</scope>
    <source>
        <strain evidence="3 4">Tbo3840</strain>
    </source>
</reference>
<dbReference type="AlphaFoldDB" id="A0A2T6ZJC3"/>
<evidence type="ECO:0000313" key="4">
    <source>
        <dbReference type="Proteomes" id="UP000244722"/>
    </source>
</evidence>
<organism evidence="3 4">
    <name type="scientific">Tuber borchii</name>
    <name type="common">White truffle</name>
    <dbReference type="NCBI Taxonomy" id="42251"/>
    <lineage>
        <taxon>Eukaryota</taxon>
        <taxon>Fungi</taxon>
        <taxon>Dikarya</taxon>
        <taxon>Ascomycota</taxon>
        <taxon>Pezizomycotina</taxon>
        <taxon>Pezizomycetes</taxon>
        <taxon>Pezizales</taxon>
        <taxon>Tuberaceae</taxon>
        <taxon>Tuber</taxon>
    </lineage>
</organism>
<dbReference type="CDD" id="cd00882">
    <property type="entry name" value="Ras_like_GTPase"/>
    <property type="match status" value="1"/>
</dbReference>
<keyword evidence="4" id="KW-1185">Reference proteome</keyword>
<dbReference type="GO" id="GO:0005525">
    <property type="term" value="F:GTP binding"/>
    <property type="evidence" value="ECO:0007669"/>
    <property type="project" value="InterPro"/>
</dbReference>
<protein>
    <recommendedName>
        <fullName evidence="2">G domain-containing protein</fullName>
    </recommendedName>
</protein>
<evidence type="ECO:0000256" key="1">
    <source>
        <dbReference type="SAM" id="Coils"/>
    </source>
</evidence>
<dbReference type="InterPro" id="IPR027417">
    <property type="entry name" value="P-loop_NTPase"/>
</dbReference>
<feature type="coiled-coil region" evidence="1">
    <location>
        <begin position="211"/>
        <end position="264"/>
    </location>
</feature>
<feature type="non-terminal residue" evidence="3">
    <location>
        <position position="280"/>
    </location>
</feature>
<dbReference type="Gene3D" id="3.40.50.300">
    <property type="entry name" value="P-loop containing nucleotide triphosphate hydrolases"/>
    <property type="match status" value="1"/>
</dbReference>
<feature type="non-terminal residue" evidence="3">
    <location>
        <position position="1"/>
    </location>
</feature>
<comment type="caution">
    <text evidence="3">The sequence shown here is derived from an EMBL/GenBank/DDBJ whole genome shotgun (WGS) entry which is preliminary data.</text>
</comment>
<dbReference type="Proteomes" id="UP000244722">
    <property type="component" value="Unassembled WGS sequence"/>
</dbReference>
<name>A0A2T6ZJC3_TUBBO</name>
<dbReference type="Pfam" id="PF01926">
    <property type="entry name" value="MMR_HSR1"/>
    <property type="match status" value="1"/>
</dbReference>